<reference evidence="2" key="1">
    <citation type="journal article" date="2023" name="Mol. Phylogenet. Evol.">
        <title>Genome-scale phylogeny and comparative genomics of the fungal order Sordariales.</title>
        <authorList>
            <person name="Hensen N."/>
            <person name="Bonometti L."/>
            <person name="Westerberg I."/>
            <person name="Brannstrom I.O."/>
            <person name="Guillou S."/>
            <person name="Cros-Aarteil S."/>
            <person name="Calhoun S."/>
            <person name="Haridas S."/>
            <person name="Kuo A."/>
            <person name="Mondo S."/>
            <person name="Pangilinan J."/>
            <person name="Riley R."/>
            <person name="LaButti K."/>
            <person name="Andreopoulos B."/>
            <person name="Lipzen A."/>
            <person name="Chen C."/>
            <person name="Yan M."/>
            <person name="Daum C."/>
            <person name="Ng V."/>
            <person name="Clum A."/>
            <person name="Steindorff A."/>
            <person name="Ohm R.A."/>
            <person name="Martin F."/>
            <person name="Silar P."/>
            <person name="Natvig D.O."/>
            <person name="Lalanne C."/>
            <person name="Gautier V."/>
            <person name="Ament-Velasquez S.L."/>
            <person name="Kruys A."/>
            <person name="Hutchinson M.I."/>
            <person name="Powell A.J."/>
            <person name="Barry K."/>
            <person name="Miller A.N."/>
            <person name="Grigoriev I.V."/>
            <person name="Debuchy R."/>
            <person name="Gladieux P."/>
            <person name="Hiltunen Thoren M."/>
            <person name="Johannesson H."/>
        </authorList>
    </citation>
    <scope>NUCLEOTIDE SEQUENCE</scope>
    <source>
        <strain evidence="2">CBS 538.74</strain>
    </source>
</reference>
<dbReference type="Proteomes" id="UP001302745">
    <property type="component" value="Unassembled WGS sequence"/>
</dbReference>
<keyword evidence="3" id="KW-1185">Reference proteome</keyword>
<accession>A0AAN6ZU68</accession>
<organism evidence="2 3">
    <name type="scientific">Chaetomidium leptoderma</name>
    <dbReference type="NCBI Taxonomy" id="669021"/>
    <lineage>
        <taxon>Eukaryota</taxon>
        <taxon>Fungi</taxon>
        <taxon>Dikarya</taxon>
        <taxon>Ascomycota</taxon>
        <taxon>Pezizomycotina</taxon>
        <taxon>Sordariomycetes</taxon>
        <taxon>Sordariomycetidae</taxon>
        <taxon>Sordariales</taxon>
        <taxon>Chaetomiaceae</taxon>
        <taxon>Chaetomidium</taxon>
    </lineage>
</organism>
<comment type="caution">
    <text evidence="2">The sequence shown here is derived from an EMBL/GenBank/DDBJ whole genome shotgun (WGS) entry which is preliminary data.</text>
</comment>
<proteinExistence type="predicted"/>
<evidence type="ECO:0000256" key="1">
    <source>
        <dbReference type="SAM" id="MobiDB-lite"/>
    </source>
</evidence>
<feature type="compositionally biased region" description="Polar residues" evidence="1">
    <location>
        <begin position="14"/>
        <end position="26"/>
    </location>
</feature>
<feature type="compositionally biased region" description="Low complexity" evidence="1">
    <location>
        <begin position="1"/>
        <end position="13"/>
    </location>
</feature>
<reference evidence="2" key="2">
    <citation type="submission" date="2023-05" db="EMBL/GenBank/DDBJ databases">
        <authorList>
            <consortium name="Lawrence Berkeley National Laboratory"/>
            <person name="Steindorff A."/>
            <person name="Hensen N."/>
            <person name="Bonometti L."/>
            <person name="Westerberg I."/>
            <person name="Brannstrom I.O."/>
            <person name="Guillou S."/>
            <person name="Cros-Aarteil S."/>
            <person name="Calhoun S."/>
            <person name="Haridas S."/>
            <person name="Kuo A."/>
            <person name="Mondo S."/>
            <person name="Pangilinan J."/>
            <person name="Riley R."/>
            <person name="Labutti K."/>
            <person name="Andreopoulos B."/>
            <person name="Lipzen A."/>
            <person name="Chen C."/>
            <person name="Yanf M."/>
            <person name="Daum C."/>
            <person name="Ng V."/>
            <person name="Clum A."/>
            <person name="Ohm R."/>
            <person name="Martin F."/>
            <person name="Silar P."/>
            <person name="Natvig D."/>
            <person name="Lalanne C."/>
            <person name="Gautier V."/>
            <person name="Ament-Velasquez S.L."/>
            <person name="Kruys A."/>
            <person name="Hutchinson M.I."/>
            <person name="Powell A.J."/>
            <person name="Barry K."/>
            <person name="Miller A.N."/>
            <person name="Grigoriev I.V."/>
            <person name="Debuchy R."/>
            <person name="Gladieux P."/>
            <person name="Thoren M.H."/>
            <person name="Johannesson H."/>
        </authorList>
    </citation>
    <scope>NUCLEOTIDE SEQUENCE</scope>
    <source>
        <strain evidence="2">CBS 538.74</strain>
    </source>
</reference>
<feature type="region of interest" description="Disordered" evidence="1">
    <location>
        <begin position="1"/>
        <end position="46"/>
    </location>
</feature>
<sequence>MDAASTTQTTTKTPSLHSRASSTTLVTKPEKAPESQEGSSEEPQRYVYGVRTAAPNPNAQLKPKSKLSKFMSKFESPAVRKTKAAHERQKLEEERTGIKIYTPMAAPGSTSQSFGAFL</sequence>
<name>A0AAN6ZU68_9PEZI</name>
<evidence type="ECO:0000313" key="3">
    <source>
        <dbReference type="Proteomes" id="UP001302745"/>
    </source>
</evidence>
<evidence type="ECO:0000313" key="2">
    <source>
        <dbReference type="EMBL" id="KAK4150398.1"/>
    </source>
</evidence>
<dbReference type="EMBL" id="MU857074">
    <property type="protein sequence ID" value="KAK4150398.1"/>
    <property type="molecule type" value="Genomic_DNA"/>
</dbReference>
<gene>
    <name evidence="2" type="ORF">C8A00DRAFT_36994</name>
</gene>
<dbReference type="AlphaFoldDB" id="A0AAN6ZU68"/>
<protein>
    <submittedName>
        <fullName evidence="2">Uncharacterized protein</fullName>
    </submittedName>
</protein>